<keyword evidence="2" id="KW-1185">Reference proteome</keyword>
<dbReference type="EMBL" id="JAPQKL010000008">
    <property type="protein sequence ID" value="KAJ5120885.1"/>
    <property type="molecule type" value="Genomic_DNA"/>
</dbReference>
<dbReference type="AlphaFoldDB" id="A0A9W9GI57"/>
<proteinExistence type="predicted"/>
<comment type="caution">
    <text evidence="1">The sequence shown here is derived from an EMBL/GenBank/DDBJ whole genome shotgun (WGS) entry which is preliminary data.</text>
</comment>
<organism evidence="1 2">
    <name type="scientific">Penicillium bovifimosum</name>
    <dbReference type="NCBI Taxonomy" id="126998"/>
    <lineage>
        <taxon>Eukaryota</taxon>
        <taxon>Fungi</taxon>
        <taxon>Dikarya</taxon>
        <taxon>Ascomycota</taxon>
        <taxon>Pezizomycotina</taxon>
        <taxon>Eurotiomycetes</taxon>
        <taxon>Eurotiomycetidae</taxon>
        <taxon>Eurotiales</taxon>
        <taxon>Aspergillaceae</taxon>
        <taxon>Penicillium</taxon>
    </lineage>
</organism>
<sequence length="108" mass="12440">MSVPSPNARLFDQKRRAFIDRCNDVALFIMGNADLTISQLASFIVELRVHVTVLWLAGNVFLRDCYPDDLTHFPTWFMANVMSRLGRLPMTELAWGCFYTTRVLGWLP</sequence>
<evidence type="ECO:0000313" key="2">
    <source>
        <dbReference type="Proteomes" id="UP001149079"/>
    </source>
</evidence>
<dbReference type="OrthoDB" id="4377354at2759"/>
<dbReference type="Proteomes" id="UP001149079">
    <property type="component" value="Unassembled WGS sequence"/>
</dbReference>
<evidence type="ECO:0000313" key="1">
    <source>
        <dbReference type="EMBL" id="KAJ5120885.1"/>
    </source>
</evidence>
<gene>
    <name evidence="1" type="ORF">N7515_010273</name>
</gene>
<accession>A0A9W9GI57</accession>
<dbReference type="RefSeq" id="XP_056517389.1">
    <property type="nucleotide sequence ID" value="XM_056671016.1"/>
</dbReference>
<reference evidence="1" key="1">
    <citation type="submission" date="2022-11" db="EMBL/GenBank/DDBJ databases">
        <authorList>
            <person name="Petersen C."/>
        </authorList>
    </citation>
    <scope>NUCLEOTIDE SEQUENCE</scope>
    <source>
        <strain evidence="1">IBT 22155</strain>
    </source>
</reference>
<protein>
    <submittedName>
        <fullName evidence="1">Uncharacterized protein</fullName>
    </submittedName>
</protein>
<name>A0A9W9GI57_9EURO</name>
<dbReference type="GeneID" id="81410187"/>
<reference evidence="1" key="2">
    <citation type="journal article" date="2023" name="IMA Fungus">
        <title>Comparative genomic study of the Penicillium genus elucidates a diverse pangenome and 15 lateral gene transfer events.</title>
        <authorList>
            <person name="Petersen C."/>
            <person name="Sorensen T."/>
            <person name="Nielsen M.R."/>
            <person name="Sondergaard T.E."/>
            <person name="Sorensen J.L."/>
            <person name="Fitzpatrick D.A."/>
            <person name="Frisvad J.C."/>
            <person name="Nielsen K.L."/>
        </authorList>
    </citation>
    <scope>NUCLEOTIDE SEQUENCE</scope>
    <source>
        <strain evidence="1">IBT 22155</strain>
    </source>
</reference>